<keyword evidence="3" id="KW-0732">Signal</keyword>
<protein>
    <recommendedName>
        <fullName evidence="6">Heterokaryon incompatibility domain-containing protein</fullName>
    </recommendedName>
</protein>
<evidence type="ECO:0000256" key="1">
    <source>
        <dbReference type="SAM" id="MobiDB-lite"/>
    </source>
</evidence>
<sequence length="783" mass="83760">MRSAIVLAALVAPTFGALLRVVSGPDGLVGAEMPVAEFAFSPSANQTARLALVHGGDWDYARGCPPEYRGAANLRGALVMHANADIISCSPESHARAAFVVGAVGWMLYMEAWVTYDAVPGHARNYWLRGDSRRLDAERVHANGVLWFTGDPYGKCAAVDVSSRAATALVRALEAAERGTPTHATLLPHGMAEGTDAWEAQRASAGWTAARLFICLGALTMLEVALLRMWAFARAHGLSARSLVQWMLVGELIANLARLFFFAVDPFDTHGLMPHYATQLLVGLMTASAELSSGLYLYCFISSASNAGVGAHVLSARAGAGLLAFVMGAIAFEILVRFAFVGDRVLPGLSLARMLLGALLCPLSLVVGGTWAAMRVRKFLGKLPPAVLVALEGRVHSSVALHALTFLLSLLLTWGMLGPHRRTPVCWCYFTSALMTSWAHVRTYAPAGTSADGEASAVPSGPLERLASGALRLGALRLGAVLAASPTPLSSRTVAPEAERASPTPGAKIAAHLLLGVSPIYLRAFVAEHRIDRTMPTLALGRLARELTAHSRRSLLEDLVDSRAVLPGTNSPPCSAATVFISHAQSCSFVKLLDAIDAHVTMHALDPRQVFVWLDVFCIRQHEIECDVAHIGNIERHIGSVVAVLDPWFNPVCLTRMWCLYEVAHAQSSARVSLSLTMAPSERSDFFRQLQKDGAAAIAARLHFDARDASATVESDREAIFALIARIFGRGGVDDGLDLFNLTTRRTIQHALAAFSWSLAASPAPPRARSLSRTSRTQASSGT</sequence>
<feature type="transmembrane region" description="Helical" evidence="2">
    <location>
        <begin position="395"/>
        <end position="417"/>
    </location>
</feature>
<feature type="signal peptide" evidence="3">
    <location>
        <begin position="1"/>
        <end position="16"/>
    </location>
</feature>
<keyword evidence="2" id="KW-0812">Transmembrane</keyword>
<evidence type="ECO:0000256" key="3">
    <source>
        <dbReference type="SAM" id="SignalP"/>
    </source>
</evidence>
<keyword evidence="5" id="KW-1185">Reference proteome</keyword>
<evidence type="ECO:0008006" key="6">
    <source>
        <dbReference type="Google" id="ProtNLM"/>
    </source>
</evidence>
<reference evidence="4" key="1">
    <citation type="submission" date="2021-05" db="EMBL/GenBank/DDBJ databases">
        <title>The genome of the haptophyte Pavlova lutheri (Diacronema luteri, Pavlovales) - a model for lipid biosynthesis in eukaryotic algae.</title>
        <authorList>
            <person name="Hulatt C.J."/>
            <person name="Posewitz M.C."/>
        </authorList>
    </citation>
    <scope>NUCLEOTIDE SEQUENCE</scope>
    <source>
        <strain evidence="4">NIVA-4/92</strain>
    </source>
</reference>
<feature type="transmembrane region" description="Helical" evidence="2">
    <location>
        <begin position="320"/>
        <end position="340"/>
    </location>
</feature>
<feature type="transmembrane region" description="Helical" evidence="2">
    <location>
        <begin position="209"/>
        <end position="231"/>
    </location>
</feature>
<feature type="transmembrane region" description="Helical" evidence="2">
    <location>
        <begin position="276"/>
        <end position="299"/>
    </location>
</feature>
<keyword evidence="2" id="KW-1133">Transmembrane helix</keyword>
<feature type="transmembrane region" description="Helical" evidence="2">
    <location>
        <begin position="352"/>
        <end position="374"/>
    </location>
</feature>
<feature type="region of interest" description="Disordered" evidence="1">
    <location>
        <begin position="763"/>
        <end position="783"/>
    </location>
</feature>
<dbReference type="Proteomes" id="UP000751190">
    <property type="component" value="Unassembled WGS sequence"/>
</dbReference>
<evidence type="ECO:0000313" key="4">
    <source>
        <dbReference type="EMBL" id="KAG8464532.1"/>
    </source>
</evidence>
<comment type="caution">
    <text evidence="4">The sequence shown here is derived from an EMBL/GenBank/DDBJ whole genome shotgun (WGS) entry which is preliminary data.</text>
</comment>
<proteinExistence type="predicted"/>
<dbReference type="AlphaFoldDB" id="A0A8J5XI48"/>
<name>A0A8J5XI48_DIALT</name>
<gene>
    <name evidence="4" type="ORF">KFE25_009900</name>
</gene>
<keyword evidence="2" id="KW-0472">Membrane</keyword>
<dbReference type="EMBL" id="JAGTXO010000012">
    <property type="protein sequence ID" value="KAG8464532.1"/>
    <property type="molecule type" value="Genomic_DNA"/>
</dbReference>
<accession>A0A8J5XI48</accession>
<feature type="chain" id="PRO_5035172935" description="Heterokaryon incompatibility domain-containing protein" evidence="3">
    <location>
        <begin position="17"/>
        <end position="783"/>
    </location>
</feature>
<evidence type="ECO:0000313" key="5">
    <source>
        <dbReference type="Proteomes" id="UP000751190"/>
    </source>
</evidence>
<feature type="transmembrane region" description="Helical" evidence="2">
    <location>
        <begin position="243"/>
        <end position="264"/>
    </location>
</feature>
<organism evidence="4 5">
    <name type="scientific">Diacronema lutheri</name>
    <name type="common">Unicellular marine alga</name>
    <name type="synonym">Monochrysis lutheri</name>
    <dbReference type="NCBI Taxonomy" id="2081491"/>
    <lineage>
        <taxon>Eukaryota</taxon>
        <taxon>Haptista</taxon>
        <taxon>Haptophyta</taxon>
        <taxon>Pavlovophyceae</taxon>
        <taxon>Pavlovales</taxon>
        <taxon>Pavlovaceae</taxon>
        <taxon>Diacronema</taxon>
    </lineage>
</organism>
<dbReference type="OrthoDB" id="10267514at2759"/>
<evidence type="ECO:0000256" key="2">
    <source>
        <dbReference type="SAM" id="Phobius"/>
    </source>
</evidence>